<gene>
    <name evidence="1" type="ORF">NLG97_g3623</name>
</gene>
<name>A0ACC1QXS9_9HYPO</name>
<organism evidence="1 2">
    <name type="scientific">Lecanicillium saksenae</name>
    <dbReference type="NCBI Taxonomy" id="468837"/>
    <lineage>
        <taxon>Eukaryota</taxon>
        <taxon>Fungi</taxon>
        <taxon>Dikarya</taxon>
        <taxon>Ascomycota</taxon>
        <taxon>Pezizomycotina</taxon>
        <taxon>Sordariomycetes</taxon>
        <taxon>Hypocreomycetidae</taxon>
        <taxon>Hypocreales</taxon>
        <taxon>Cordycipitaceae</taxon>
        <taxon>Lecanicillium</taxon>
    </lineage>
</organism>
<reference evidence="1" key="1">
    <citation type="submission" date="2022-07" db="EMBL/GenBank/DDBJ databases">
        <title>Genome Sequence of Lecanicillium saksenae.</title>
        <authorList>
            <person name="Buettner E."/>
        </authorList>
    </citation>
    <scope>NUCLEOTIDE SEQUENCE</scope>
    <source>
        <strain evidence="1">VT-O1</strain>
    </source>
</reference>
<evidence type="ECO:0000313" key="1">
    <source>
        <dbReference type="EMBL" id="KAJ3495118.1"/>
    </source>
</evidence>
<comment type="caution">
    <text evidence="1">The sequence shown here is derived from an EMBL/GenBank/DDBJ whole genome shotgun (WGS) entry which is preliminary data.</text>
</comment>
<dbReference type="Proteomes" id="UP001148737">
    <property type="component" value="Unassembled WGS sequence"/>
</dbReference>
<sequence length="339" mass="38204">MVPLENAAPVKAEDSESPLPYCQSVLDWASPEEERDNPGKLDRSGQPLASFHKLRAQESNHVLGNWTVDHAIHVAKWESYEAGNERAFNLPYTLRFHWELLDVILELEGLQEISHYLGQDPNAGFIPNLEVKISELEDKVATAVESLKNGGFIVKGGIRRLWVPFFPVESQFQTVRLAAPTGKLPKSIVEGLEKLGIGHYPHFKKTTPPPIQGRYATRIINFSLEKHLNLERSSNQIAPYEAIDEKYRKPVTASQQKKRKIDHMIDGRLEALKKRTDTYESLLDESLDIINHLAKSSDGLGDRINALKKQRTQLQTASQLALAELWQDVDAATESEKAC</sequence>
<accession>A0ACC1QXS9</accession>
<protein>
    <submittedName>
        <fullName evidence="1">Uncharacterized protein</fullName>
    </submittedName>
</protein>
<proteinExistence type="predicted"/>
<dbReference type="EMBL" id="JANAKD010000311">
    <property type="protein sequence ID" value="KAJ3495118.1"/>
    <property type="molecule type" value="Genomic_DNA"/>
</dbReference>
<evidence type="ECO:0000313" key="2">
    <source>
        <dbReference type="Proteomes" id="UP001148737"/>
    </source>
</evidence>
<keyword evidence="2" id="KW-1185">Reference proteome</keyword>